<evidence type="ECO:0000259" key="9">
    <source>
        <dbReference type="Pfam" id="PF00133"/>
    </source>
</evidence>
<dbReference type="GO" id="GO:0004832">
    <property type="term" value="F:valine-tRNA ligase activity"/>
    <property type="evidence" value="ECO:0007669"/>
    <property type="project" value="UniProtKB-EC"/>
</dbReference>
<evidence type="ECO:0000256" key="2">
    <source>
        <dbReference type="ARBA" id="ARBA00022598"/>
    </source>
</evidence>
<evidence type="ECO:0000256" key="3">
    <source>
        <dbReference type="ARBA" id="ARBA00022741"/>
    </source>
</evidence>
<dbReference type="PANTHER" id="PTHR11946">
    <property type="entry name" value="VALYL-TRNA SYNTHETASES"/>
    <property type="match status" value="1"/>
</dbReference>
<dbReference type="GO" id="GO:0002161">
    <property type="term" value="F:aminoacyl-tRNA deacylase activity"/>
    <property type="evidence" value="ECO:0007669"/>
    <property type="project" value="InterPro"/>
</dbReference>
<dbReference type="FunFam" id="3.40.50.620:FF:000020">
    <property type="entry name" value="Valine--tRNA ligase, mitochondrial"/>
    <property type="match status" value="1"/>
</dbReference>
<dbReference type="AlphaFoldDB" id="X1LXN2"/>
<accession>X1LXN2</accession>
<evidence type="ECO:0000256" key="6">
    <source>
        <dbReference type="ARBA" id="ARBA00023146"/>
    </source>
</evidence>
<dbReference type="PROSITE" id="PS00178">
    <property type="entry name" value="AA_TRNA_LIGASE_I"/>
    <property type="match status" value="1"/>
</dbReference>
<gene>
    <name evidence="11" type="ORF">S06H3_29821</name>
</gene>
<dbReference type="EC" id="6.1.1.9" evidence="1"/>
<evidence type="ECO:0000256" key="5">
    <source>
        <dbReference type="ARBA" id="ARBA00022917"/>
    </source>
</evidence>
<dbReference type="SUPFAM" id="SSF52374">
    <property type="entry name" value="Nucleotidylyl transferase"/>
    <property type="match status" value="1"/>
</dbReference>
<dbReference type="GO" id="GO:0006438">
    <property type="term" value="P:valyl-tRNA aminoacylation"/>
    <property type="evidence" value="ECO:0007669"/>
    <property type="project" value="InterPro"/>
</dbReference>
<reference evidence="11" key="1">
    <citation type="journal article" date="2014" name="Front. Microbiol.">
        <title>High frequency of phylogenetically diverse reductive dehalogenase-homologous genes in deep subseafloor sedimentary metagenomes.</title>
        <authorList>
            <person name="Kawai M."/>
            <person name="Futagami T."/>
            <person name="Toyoda A."/>
            <person name="Takaki Y."/>
            <person name="Nishi S."/>
            <person name="Hori S."/>
            <person name="Arai W."/>
            <person name="Tsubouchi T."/>
            <person name="Morono Y."/>
            <person name="Uchiyama I."/>
            <person name="Ito T."/>
            <person name="Fujiyama A."/>
            <person name="Inagaki F."/>
            <person name="Takami H."/>
        </authorList>
    </citation>
    <scope>NUCLEOTIDE SEQUENCE</scope>
    <source>
        <strain evidence="11">Expedition CK06-06</strain>
    </source>
</reference>
<dbReference type="SUPFAM" id="SSF50677">
    <property type="entry name" value="ValRS/IleRS/LeuRS editing domain"/>
    <property type="match status" value="1"/>
</dbReference>
<dbReference type="Pfam" id="PF13603">
    <property type="entry name" value="tRNA-synt_1_2"/>
    <property type="match status" value="1"/>
</dbReference>
<comment type="catalytic activity">
    <reaction evidence="8">
        <text>tRNA(Val) + L-valine + ATP = L-valyl-tRNA(Val) + AMP + diphosphate</text>
        <dbReference type="Rhea" id="RHEA:10704"/>
        <dbReference type="Rhea" id="RHEA-COMP:9672"/>
        <dbReference type="Rhea" id="RHEA-COMP:9708"/>
        <dbReference type="ChEBI" id="CHEBI:30616"/>
        <dbReference type="ChEBI" id="CHEBI:33019"/>
        <dbReference type="ChEBI" id="CHEBI:57762"/>
        <dbReference type="ChEBI" id="CHEBI:78442"/>
        <dbReference type="ChEBI" id="CHEBI:78537"/>
        <dbReference type="ChEBI" id="CHEBI:456215"/>
        <dbReference type="EC" id="6.1.1.9"/>
    </reaction>
</comment>
<name>X1LXN2_9ZZZZ</name>
<keyword evidence="2" id="KW-0436">Ligase</keyword>
<proteinExistence type="predicted"/>
<feature type="domain" description="Leucyl-tRNA synthetase editing" evidence="10">
    <location>
        <begin position="205"/>
        <end position="265"/>
    </location>
</feature>
<evidence type="ECO:0000256" key="4">
    <source>
        <dbReference type="ARBA" id="ARBA00022840"/>
    </source>
</evidence>
<dbReference type="GO" id="GO:0005524">
    <property type="term" value="F:ATP binding"/>
    <property type="evidence" value="ECO:0007669"/>
    <property type="project" value="UniProtKB-KW"/>
</dbReference>
<feature type="non-terminal residue" evidence="11">
    <location>
        <position position="1"/>
    </location>
</feature>
<dbReference type="GO" id="GO:0005829">
    <property type="term" value="C:cytosol"/>
    <property type="evidence" value="ECO:0007669"/>
    <property type="project" value="TreeGrafter"/>
</dbReference>
<dbReference type="Pfam" id="PF00133">
    <property type="entry name" value="tRNA-synt_1"/>
    <property type="match status" value="1"/>
</dbReference>
<evidence type="ECO:0000256" key="7">
    <source>
        <dbReference type="ARBA" id="ARBA00029936"/>
    </source>
</evidence>
<dbReference type="InterPro" id="IPR002303">
    <property type="entry name" value="Valyl-tRNA_ligase"/>
</dbReference>
<feature type="domain" description="Aminoacyl-tRNA synthetase class Ia" evidence="9">
    <location>
        <begin position="2"/>
        <end position="167"/>
    </location>
</feature>
<dbReference type="Gene3D" id="3.40.50.620">
    <property type="entry name" value="HUPs"/>
    <property type="match status" value="1"/>
</dbReference>
<evidence type="ECO:0000256" key="8">
    <source>
        <dbReference type="ARBA" id="ARBA00047552"/>
    </source>
</evidence>
<protein>
    <recommendedName>
        <fullName evidence="1">valine--tRNA ligase</fullName>
        <ecNumber evidence="1">6.1.1.9</ecNumber>
    </recommendedName>
    <alternativeName>
        <fullName evidence="7">Valyl-tRNA synthetase</fullName>
    </alternativeName>
</protein>
<dbReference type="Gene3D" id="3.90.740.10">
    <property type="entry name" value="Valyl/Leucyl/Isoleucyl-tRNA synthetase, editing domain"/>
    <property type="match status" value="1"/>
</dbReference>
<keyword evidence="3" id="KW-0547">Nucleotide-binding</keyword>
<dbReference type="InterPro" id="IPR014729">
    <property type="entry name" value="Rossmann-like_a/b/a_fold"/>
</dbReference>
<organism evidence="11">
    <name type="scientific">marine sediment metagenome</name>
    <dbReference type="NCBI Taxonomy" id="412755"/>
    <lineage>
        <taxon>unclassified sequences</taxon>
        <taxon>metagenomes</taxon>
        <taxon>ecological metagenomes</taxon>
    </lineage>
</organism>
<evidence type="ECO:0000256" key="1">
    <source>
        <dbReference type="ARBA" id="ARBA00013169"/>
    </source>
</evidence>
<dbReference type="InterPro" id="IPR001412">
    <property type="entry name" value="aa-tRNA-synth_I_CS"/>
</dbReference>
<dbReference type="InterPro" id="IPR002300">
    <property type="entry name" value="aa-tRNA-synth_Ia"/>
</dbReference>
<evidence type="ECO:0000259" key="10">
    <source>
        <dbReference type="Pfam" id="PF13603"/>
    </source>
</evidence>
<keyword evidence="5" id="KW-0648">Protein biosynthesis</keyword>
<dbReference type="InterPro" id="IPR025709">
    <property type="entry name" value="Leu_tRNA-synth_edit"/>
</dbReference>
<comment type="caution">
    <text evidence="11">The sequence shown here is derived from an EMBL/GenBank/DDBJ whole genome shotgun (WGS) entry which is preliminary data.</text>
</comment>
<sequence length="283" mass="31874">VIIMPLPNVTGGLHMGHVMFVTPEDIMTRWHRMKGEPTLWLPGIDHAGIAAQVVVEKILAEEGTDRHQLGRDKFIERMYQWAQECRKTITEQHQRLGASCDWSRECFTLDEGPSRAVRTAFVRLYNKGLIYRGERIINWCPRCATALSDLEVDHKDIQGHLYYVRYPLAEGDKDFITVATTRPETILGDTAVAVNPKDKRFRAMLGKKVILPAVNRRIPVIADEAVDPDFGTGAVKITPAHDPVDFEIAQRQGLPLVNILNSDATMNENAGPYAGLDRFSCRE</sequence>
<dbReference type="EMBL" id="BARV01017506">
    <property type="protein sequence ID" value="GAI24142.1"/>
    <property type="molecule type" value="Genomic_DNA"/>
</dbReference>
<evidence type="ECO:0000313" key="11">
    <source>
        <dbReference type="EMBL" id="GAI24142.1"/>
    </source>
</evidence>
<feature type="non-terminal residue" evidence="11">
    <location>
        <position position="283"/>
    </location>
</feature>
<keyword evidence="6" id="KW-0030">Aminoacyl-tRNA synthetase</keyword>
<keyword evidence="4" id="KW-0067">ATP-binding</keyword>
<dbReference type="InterPro" id="IPR009008">
    <property type="entry name" value="Val/Leu/Ile-tRNA-synth_edit"/>
</dbReference>
<dbReference type="PANTHER" id="PTHR11946:SF93">
    <property type="entry name" value="VALINE--TRNA LIGASE, CHLOROPLASTIC_MITOCHONDRIAL 2"/>
    <property type="match status" value="1"/>
</dbReference>